<feature type="compositionally biased region" description="Pro residues" evidence="1">
    <location>
        <begin position="32"/>
        <end position="47"/>
    </location>
</feature>
<dbReference type="Pfam" id="PF13828">
    <property type="entry name" value="DUF4190"/>
    <property type="match status" value="1"/>
</dbReference>
<dbReference type="EMBL" id="JBHTGP010000011">
    <property type="protein sequence ID" value="MFD0686651.1"/>
    <property type="molecule type" value="Genomic_DNA"/>
</dbReference>
<sequence>MTTPPDADNLPDEGGTAPAWPPPDTAFTTPAAPAPGQPSAPGTQPPPVRRRTSRLAITALVTGLLGLALLAIGFGIAALVQTRRRNEKGRALAIAGLAAATAWLVAGAAISVALLDTGGGARREPVAGDVVDGVQIYPKVGECFDFPNGRIMTDTRLVPCGRPHEAEVLFAFDLPDPTWPGDAEMKLIADSGCLKQMVTRFQTTVPVEDGDIVALKPQQAGWFRDRAVRCAAVAPEAVKVTGRITPRGTGVRLWDDLRLGECFDRVADETLVVRPRDCAQPHDAQLTHRFEVRGTGAEAVGKEALKGCLRRWLRLFNDRPTSRDLSGSYFTPARDAWEGGKRLAFCYVGALKNKKRKGSVMPAPVGA</sequence>
<keyword evidence="2" id="KW-1133">Transmembrane helix</keyword>
<feature type="domain" description="DUF4190" evidence="3">
    <location>
        <begin position="55"/>
        <end position="106"/>
    </location>
</feature>
<evidence type="ECO:0000259" key="3">
    <source>
        <dbReference type="Pfam" id="PF13828"/>
    </source>
</evidence>
<proteinExistence type="predicted"/>
<dbReference type="RefSeq" id="WP_131758698.1">
    <property type="nucleotide sequence ID" value="NZ_CAACUY010000057.1"/>
</dbReference>
<evidence type="ECO:0000256" key="2">
    <source>
        <dbReference type="SAM" id="Phobius"/>
    </source>
</evidence>
<dbReference type="Proteomes" id="UP001597063">
    <property type="component" value="Unassembled WGS sequence"/>
</dbReference>
<evidence type="ECO:0000256" key="1">
    <source>
        <dbReference type="SAM" id="MobiDB-lite"/>
    </source>
</evidence>
<feature type="region of interest" description="Disordered" evidence="1">
    <location>
        <begin position="1"/>
        <end position="49"/>
    </location>
</feature>
<organism evidence="4 5">
    <name type="scientific">Actinomadura fibrosa</name>
    <dbReference type="NCBI Taxonomy" id="111802"/>
    <lineage>
        <taxon>Bacteria</taxon>
        <taxon>Bacillati</taxon>
        <taxon>Actinomycetota</taxon>
        <taxon>Actinomycetes</taxon>
        <taxon>Streptosporangiales</taxon>
        <taxon>Thermomonosporaceae</taxon>
        <taxon>Actinomadura</taxon>
    </lineage>
</organism>
<reference evidence="5" key="1">
    <citation type="journal article" date="2019" name="Int. J. Syst. Evol. Microbiol.">
        <title>The Global Catalogue of Microorganisms (GCM) 10K type strain sequencing project: providing services to taxonomists for standard genome sequencing and annotation.</title>
        <authorList>
            <consortium name="The Broad Institute Genomics Platform"/>
            <consortium name="The Broad Institute Genome Sequencing Center for Infectious Disease"/>
            <person name="Wu L."/>
            <person name="Ma J."/>
        </authorList>
    </citation>
    <scope>NUCLEOTIDE SEQUENCE [LARGE SCALE GENOMIC DNA]</scope>
    <source>
        <strain evidence="5">JCM 9371</strain>
    </source>
</reference>
<comment type="caution">
    <text evidence="4">The sequence shown here is derived from an EMBL/GenBank/DDBJ whole genome shotgun (WGS) entry which is preliminary data.</text>
</comment>
<gene>
    <name evidence="4" type="ORF">ACFQZM_19275</name>
</gene>
<name>A0ABW2XQT8_9ACTN</name>
<keyword evidence="5" id="KW-1185">Reference proteome</keyword>
<feature type="transmembrane region" description="Helical" evidence="2">
    <location>
        <begin position="92"/>
        <end position="115"/>
    </location>
</feature>
<protein>
    <submittedName>
        <fullName evidence="4">DUF4190 domain-containing protein</fullName>
    </submittedName>
</protein>
<accession>A0ABW2XQT8</accession>
<keyword evidence="2" id="KW-0472">Membrane</keyword>
<evidence type="ECO:0000313" key="4">
    <source>
        <dbReference type="EMBL" id="MFD0686651.1"/>
    </source>
</evidence>
<dbReference type="InterPro" id="IPR025241">
    <property type="entry name" value="DUF4190"/>
</dbReference>
<evidence type="ECO:0000313" key="5">
    <source>
        <dbReference type="Proteomes" id="UP001597063"/>
    </source>
</evidence>
<feature type="transmembrane region" description="Helical" evidence="2">
    <location>
        <begin position="55"/>
        <end position="80"/>
    </location>
</feature>
<keyword evidence="2" id="KW-0812">Transmembrane</keyword>